<evidence type="ECO:0000313" key="1">
    <source>
        <dbReference type="EMBL" id="JAS41653.1"/>
    </source>
</evidence>
<dbReference type="EMBL" id="GECZ01028116">
    <property type="protein sequence ID" value="JAS41653.1"/>
    <property type="molecule type" value="Transcribed_RNA"/>
</dbReference>
<proteinExistence type="predicted"/>
<accession>A0A1B6EVC8</accession>
<sequence>RSIISDYKAQLNRVNDLPNDKFAEFKDVDKILEDPKLPKMNKDYTSAEDTFLLKTKSRIDNKEMTLDQLREYLTNENKLCETDEAILKDFINRDLTKNKETGSYHTKAANRSGDELRASKALFANDNDKKVSEYEVKSISYDTPKITQSPNWIKIPKNKWRKGATYKVNDNYY</sequence>
<name>A0A1B6EVC8_9HEMI</name>
<dbReference type="AlphaFoldDB" id="A0A1B6EVC8"/>
<gene>
    <name evidence="1" type="ORF">g.3143</name>
</gene>
<feature type="non-terminal residue" evidence="1">
    <location>
        <position position="173"/>
    </location>
</feature>
<protein>
    <submittedName>
        <fullName evidence="1">Uncharacterized protein</fullName>
    </submittedName>
</protein>
<organism evidence="1">
    <name type="scientific">Cuerna arida</name>
    <dbReference type="NCBI Taxonomy" id="1464854"/>
    <lineage>
        <taxon>Eukaryota</taxon>
        <taxon>Metazoa</taxon>
        <taxon>Ecdysozoa</taxon>
        <taxon>Arthropoda</taxon>
        <taxon>Hexapoda</taxon>
        <taxon>Insecta</taxon>
        <taxon>Pterygota</taxon>
        <taxon>Neoptera</taxon>
        <taxon>Paraneoptera</taxon>
        <taxon>Hemiptera</taxon>
        <taxon>Auchenorrhyncha</taxon>
        <taxon>Membracoidea</taxon>
        <taxon>Cicadellidae</taxon>
        <taxon>Cicadellinae</taxon>
        <taxon>Proconiini</taxon>
        <taxon>Cuerna</taxon>
    </lineage>
</organism>
<reference evidence="1" key="1">
    <citation type="submission" date="2015-11" db="EMBL/GenBank/DDBJ databases">
        <title>De novo transcriptome assembly of four potential Pierce s Disease insect vectors from Arizona vineyards.</title>
        <authorList>
            <person name="Tassone E.E."/>
        </authorList>
    </citation>
    <scope>NUCLEOTIDE SEQUENCE</scope>
</reference>
<feature type="non-terminal residue" evidence="1">
    <location>
        <position position="1"/>
    </location>
</feature>